<reference evidence="1 2" key="1">
    <citation type="submission" date="2017-09" db="EMBL/GenBank/DDBJ databases">
        <title>Depth-based differentiation of microbial function through sediment-hosted aquifers and enrichment of novel symbionts in the deep terrestrial subsurface.</title>
        <authorList>
            <person name="Probst A.J."/>
            <person name="Ladd B."/>
            <person name="Jarett J.K."/>
            <person name="Geller-Mcgrath D.E."/>
            <person name="Sieber C.M."/>
            <person name="Emerson J.B."/>
            <person name="Anantharaman K."/>
            <person name="Thomas B.C."/>
            <person name="Malmstrom R."/>
            <person name="Stieglmeier M."/>
            <person name="Klingl A."/>
            <person name="Woyke T."/>
            <person name="Ryan C.M."/>
            <person name="Banfield J.F."/>
        </authorList>
    </citation>
    <scope>NUCLEOTIDE SEQUENCE [LARGE SCALE GENOMIC DNA]</scope>
    <source>
        <strain evidence="1">CG11_big_fil_rev_8_21_14_0_20_42_13</strain>
    </source>
</reference>
<dbReference type="AlphaFoldDB" id="A0A2H0LYF2"/>
<sequence length="236" mass="27872">MDMQPFIFKKVDNNDSELLQKVYHLRFEVYGNECNFINENDYPAGMEIDDYDKQSIHFAAMDSQQNLIGTMRMILPGELELPIKLHCRDVDITTPDKSVEISRLVISKRLRRRHDDGMYYGPQSEDKKGVSSDGTEFLRRAKPMAFGLYRELYRESKRLGITQWYALMEKSLWLLLRIHGFEFEPIGKEVDVYGPVKPYIGEISKIEKEVYQKFPKFFAYFTEELNREHLPNFCVI</sequence>
<proteinExistence type="predicted"/>
<dbReference type="InterPro" id="IPR016181">
    <property type="entry name" value="Acyl_CoA_acyltransferase"/>
</dbReference>
<evidence type="ECO:0000313" key="2">
    <source>
        <dbReference type="Proteomes" id="UP000229641"/>
    </source>
</evidence>
<gene>
    <name evidence="1" type="ORF">COV72_02810</name>
</gene>
<comment type="caution">
    <text evidence="1">The sequence shown here is derived from an EMBL/GenBank/DDBJ whole genome shotgun (WGS) entry which is preliminary data.</text>
</comment>
<evidence type="ECO:0008006" key="3">
    <source>
        <dbReference type="Google" id="ProtNLM"/>
    </source>
</evidence>
<dbReference type="SUPFAM" id="SSF55729">
    <property type="entry name" value="Acyl-CoA N-acyltransferases (Nat)"/>
    <property type="match status" value="1"/>
</dbReference>
<dbReference type="Proteomes" id="UP000229641">
    <property type="component" value="Unassembled WGS sequence"/>
</dbReference>
<dbReference type="Gene3D" id="3.40.630.30">
    <property type="match status" value="1"/>
</dbReference>
<dbReference type="NCBIfam" id="TIGR03694">
    <property type="entry name" value="exosort_acyl"/>
    <property type="match status" value="1"/>
</dbReference>
<evidence type="ECO:0000313" key="1">
    <source>
        <dbReference type="EMBL" id="PIQ89453.1"/>
    </source>
</evidence>
<organism evidence="1 2">
    <name type="scientific">Candidatus Ghiorseimicrobium undicola</name>
    <dbReference type="NCBI Taxonomy" id="1974746"/>
    <lineage>
        <taxon>Bacteria</taxon>
        <taxon>Pseudomonadati</taxon>
        <taxon>Candidatus Omnitrophota</taxon>
        <taxon>Candidatus Ghiorseimicrobium</taxon>
    </lineage>
</organism>
<name>A0A2H0LYF2_9BACT</name>
<dbReference type="EMBL" id="PCWA01000037">
    <property type="protein sequence ID" value="PIQ89453.1"/>
    <property type="molecule type" value="Genomic_DNA"/>
</dbReference>
<protein>
    <recommendedName>
        <fullName evidence="3">PEP-CTERM/exosortase system-associated acyltransferase</fullName>
    </recommendedName>
</protein>
<dbReference type="InterPro" id="IPR022484">
    <property type="entry name" value="PEP-CTERM/exosrtase_acylTfrase"/>
</dbReference>
<accession>A0A2H0LYF2</accession>
<dbReference type="Pfam" id="PF13444">
    <property type="entry name" value="Acetyltransf_5"/>
    <property type="match status" value="1"/>
</dbReference>